<dbReference type="EMBL" id="CP035093">
    <property type="protein sequence ID" value="QAT14001.1"/>
    <property type="molecule type" value="Genomic_DNA"/>
</dbReference>
<gene>
    <name evidence="2" type="ORF">EQG53_06300</name>
    <name evidence="3" type="ORF">I6H83_16130</name>
</gene>
<dbReference type="Proteomes" id="UP000287388">
    <property type="component" value="Chromosome"/>
</dbReference>
<protein>
    <submittedName>
        <fullName evidence="2">FkbM family methyltransferase</fullName>
    </submittedName>
</protein>
<dbReference type="GO" id="GO:0032259">
    <property type="term" value="P:methylation"/>
    <property type="evidence" value="ECO:0007669"/>
    <property type="project" value="UniProtKB-KW"/>
</dbReference>
<dbReference type="InterPro" id="IPR006342">
    <property type="entry name" value="FkbM_mtfrase"/>
</dbReference>
<dbReference type="AlphaFoldDB" id="A0A410NVU7"/>
<reference evidence="3 5" key="2">
    <citation type="submission" date="2020-12" db="EMBL/GenBank/DDBJ databases">
        <title>FDA dAtabase for Regulatory Grade micrObial Sequences (FDA-ARGOS): Supporting development and validation of Infectious Disease Dx tests.</title>
        <authorList>
            <person name="Kerrigan L."/>
            <person name="Long C."/>
            <person name="Tallon L."/>
            <person name="Sadzewicz L."/>
            <person name="Zhao X."/>
            <person name="Boylan J."/>
            <person name="Ott S."/>
            <person name="Bowen H."/>
            <person name="Vavikolanu K."/>
            <person name="Mehta A."/>
            <person name="Aluvathingal J."/>
            <person name="Nadendla S."/>
            <person name="Yan Y."/>
            <person name="Sichtig H."/>
        </authorList>
    </citation>
    <scope>NUCLEOTIDE SEQUENCE [LARGE SCALE GENOMIC DNA]</scope>
    <source>
        <strain evidence="3 5">FDAARGOS_1026</strain>
    </source>
</reference>
<evidence type="ECO:0000259" key="1">
    <source>
        <dbReference type="Pfam" id="PF05050"/>
    </source>
</evidence>
<feature type="domain" description="Methyltransferase FkbM" evidence="1">
    <location>
        <begin position="31"/>
        <end position="191"/>
    </location>
</feature>
<evidence type="ECO:0000313" key="4">
    <source>
        <dbReference type="Proteomes" id="UP000287388"/>
    </source>
</evidence>
<dbReference type="SUPFAM" id="SSF53335">
    <property type="entry name" value="S-adenosyl-L-methionine-dependent methyltransferases"/>
    <property type="match status" value="1"/>
</dbReference>
<dbReference type="GO" id="GO:0008168">
    <property type="term" value="F:methyltransferase activity"/>
    <property type="evidence" value="ECO:0007669"/>
    <property type="project" value="UniProtKB-KW"/>
</dbReference>
<dbReference type="Proteomes" id="UP000596117">
    <property type="component" value="Chromosome"/>
</dbReference>
<dbReference type="KEGG" id="bdm:EQG53_06300"/>
<keyword evidence="2" id="KW-0808">Transferase</keyword>
<organism evidence="2 4">
    <name type="scientific">Brevundimonas diminuta</name>
    <name type="common">Pseudomonas diminuta</name>
    <dbReference type="NCBI Taxonomy" id="293"/>
    <lineage>
        <taxon>Bacteria</taxon>
        <taxon>Pseudomonadati</taxon>
        <taxon>Pseudomonadota</taxon>
        <taxon>Alphaproteobacteria</taxon>
        <taxon>Caulobacterales</taxon>
        <taxon>Caulobacteraceae</taxon>
        <taxon>Brevundimonas</taxon>
    </lineage>
</organism>
<evidence type="ECO:0000313" key="3">
    <source>
        <dbReference type="EMBL" id="QQB88630.1"/>
    </source>
</evidence>
<accession>A0A410NVU7</accession>
<dbReference type="Pfam" id="PF05050">
    <property type="entry name" value="Methyltransf_21"/>
    <property type="match status" value="1"/>
</dbReference>
<keyword evidence="2" id="KW-0489">Methyltransferase</keyword>
<dbReference type="InterPro" id="IPR029063">
    <property type="entry name" value="SAM-dependent_MTases_sf"/>
</dbReference>
<name>A0A410NVU7_BREDI</name>
<dbReference type="NCBIfam" id="TIGR01444">
    <property type="entry name" value="fkbM_fam"/>
    <property type="match status" value="1"/>
</dbReference>
<proteinExistence type="predicted"/>
<evidence type="ECO:0000313" key="2">
    <source>
        <dbReference type="EMBL" id="QAT14001.1"/>
    </source>
</evidence>
<reference evidence="2 4" key="1">
    <citation type="submission" date="2019-01" db="EMBL/GenBank/DDBJ databases">
        <title>Brevundimonas diminuta Genome sequencing and assembly.</title>
        <authorList>
            <person name="Chen H."/>
        </authorList>
    </citation>
    <scope>NUCLEOTIDE SEQUENCE [LARGE SCALE GENOMIC DNA]</scope>
    <source>
        <strain evidence="2">ATCC</strain>
        <strain evidence="4">ATCC(B) 19146</strain>
    </source>
</reference>
<dbReference type="Gene3D" id="3.40.50.150">
    <property type="entry name" value="Vaccinia Virus protein VP39"/>
    <property type="match status" value="1"/>
</dbReference>
<evidence type="ECO:0000313" key="5">
    <source>
        <dbReference type="Proteomes" id="UP000596117"/>
    </source>
</evidence>
<sequence>MAMGIVSYAQNFEDVMIWRSLRHITSGFYIDVGAQDPLVDSVSRAFHDQGWRGIHVEPVSKYAALLRRHRPGDEVIEAVVGEAQGLVPFFEIAETGLSTANASIAGGHADRGLNVVKRLKPSISLDTIFLSADRDVHWLKVDVEGYEASVLRSWRSDFRPWVVVIESTVPGSQVQSHDEWEFILKNKGYIFVWFDGLNRFYLHEYHLYLIDNFRSPPNIFDNFVIGAESSSSFSTGIRNNIAGLMQEVQAAMAQAAEARSWAEAHLVEVCREKDDALAAVRENCALVGEQLSGELAARDRLLLELQVAYNAAALAAETRHGKVVSEWMSALESERLARNSEAEKFEHARAGDRLSYQESIARLEADLERSRFELRDVTISYERVLRGVSNRAEVSEELRDFAERELEDCKKSQMEFLNQSKKSTFFGSFFIFRSKSGSGSNFTEASTCLSVNEAAPHRTGRVERGRCFPAASKKTAKMKRDMFGFRKSAAAMKSTTDDSALLEMLQKMANDLDEMKISVSPTKMKFLSEPDSSGLTPRGSDVFACLARAIGPRFSQDD</sequence>
<dbReference type="EMBL" id="CP066026">
    <property type="protein sequence ID" value="QQB88630.1"/>
    <property type="molecule type" value="Genomic_DNA"/>
</dbReference>
<keyword evidence="5" id="KW-1185">Reference proteome</keyword>